<feature type="transmembrane region" description="Helical" evidence="1">
    <location>
        <begin position="381"/>
        <end position="402"/>
    </location>
</feature>
<dbReference type="EMBL" id="CP139487">
    <property type="protein sequence ID" value="WPU64162.1"/>
    <property type="molecule type" value="Genomic_DNA"/>
</dbReference>
<gene>
    <name evidence="2" type="ORF">SOO65_15820</name>
</gene>
<feature type="transmembrane region" description="Helical" evidence="1">
    <location>
        <begin position="1014"/>
        <end position="1038"/>
    </location>
</feature>
<keyword evidence="1" id="KW-1133">Transmembrane helix</keyword>
<keyword evidence="1" id="KW-0812">Transmembrane</keyword>
<dbReference type="Proteomes" id="UP001324634">
    <property type="component" value="Chromosome"/>
</dbReference>
<dbReference type="SUPFAM" id="SSF82866">
    <property type="entry name" value="Multidrug efflux transporter AcrB transmembrane domain"/>
    <property type="match status" value="2"/>
</dbReference>
<dbReference type="InterPro" id="IPR001036">
    <property type="entry name" value="Acrflvin-R"/>
</dbReference>
<feature type="transmembrane region" description="Helical" evidence="1">
    <location>
        <begin position="27"/>
        <end position="44"/>
    </location>
</feature>
<feature type="transmembrane region" description="Helical" evidence="1">
    <location>
        <begin position="908"/>
        <end position="928"/>
    </location>
</feature>
<dbReference type="RefSeq" id="WP_321392426.1">
    <property type="nucleotide sequence ID" value="NZ_CP139487.1"/>
</dbReference>
<dbReference type="SUPFAM" id="SSF82714">
    <property type="entry name" value="Multidrug efflux transporter AcrB TolC docking domain, DN and DC subdomains"/>
    <property type="match status" value="2"/>
</dbReference>
<feature type="transmembrane region" description="Helical" evidence="1">
    <location>
        <begin position="481"/>
        <end position="508"/>
    </location>
</feature>
<organism evidence="2 3">
    <name type="scientific">Peredibacter starrii</name>
    <dbReference type="NCBI Taxonomy" id="28202"/>
    <lineage>
        <taxon>Bacteria</taxon>
        <taxon>Pseudomonadati</taxon>
        <taxon>Bdellovibrionota</taxon>
        <taxon>Bacteriovoracia</taxon>
        <taxon>Bacteriovoracales</taxon>
        <taxon>Bacteriovoracaceae</taxon>
        <taxon>Peredibacter</taxon>
    </lineage>
</organism>
<dbReference type="AlphaFoldDB" id="A0AAX4HLH0"/>
<accession>A0AAX4HLH0</accession>
<evidence type="ECO:0000256" key="1">
    <source>
        <dbReference type="SAM" id="Phobius"/>
    </source>
</evidence>
<dbReference type="SUPFAM" id="SSF82693">
    <property type="entry name" value="Multidrug efflux transporter AcrB pore domain, PN1, PN2, PC1 and PC2 subdomains"/>
    <property type="match status" value="3"/>
</dbReference>
<evidence type="ECO:0000313" key="3">
    <source>
        <dbReference type="Proteomes" id="UP001324634"/>
    </source>
</evidence>
<dbReference type="Gene3D" id="3.30.70.1320">
    <property type="entry name" value="Multidrug efflux transporter AcrB pore domain like"/>
    <property type="match status" value="1"/>
</dbReference>
<feature type="transmembrane region" description="Helical" evidence="1">
    <location>
        <begin position="559"/>
        <end position="577"/>
    </location>
</feature>
<dbReference type="Pfam" id="PF00873">
    <property type="entry name" value="ACR_tran"/>
    <property type="match status" value="1"/>
</dbReference>
<sequence length="1063" mass="116655">MSNNDLKDTYVDKGGWSFAKLSINRPIFITCVVLVTMITGYLSMRTLPVDLFPDVTFPVVTVTTQYPGAGPRETEMLISKIFEEEFSTISGVKTIRSINQEGVSIVVAEFTFSTDIKYAEQQVRDKVSSAKADLPDDIEEPVIRRVDPSDQPIVTIALTADMTEAELYDLANLTVKPKIEQVNNVGLVEIMGGREREIRVDLDLNKMKFRQVSAIQVADALGKAGSNIPSGKIDVSAKQETVFRTLGEFQTIDEMKNTIVQFLGNDVPIVLSDVATVREGLEDEKNIGYVNGKRSLLVSVYRQTGANTVAVADNVVKQVGLLNANLAKGSNKAELTVVRDGSKAIKDNLFDVQESITIGIILTIIVVFFFLASFRSTVITSLALPNSLLGAFVLLAVAGYTINVMSLLALSLAVGLLIDDAIVVRENIFRHMEMGKDARTAALHGTQEVMLAVIATTFTVIAVFGPIAFISGVVGQFLKQFGMTVCFALIISMFDAITIAPMMSAYFAGKGGHVKPGQGTGFYDRTVGKMLAWFDRFQGKLEDLYVWILKVTLNNPIKMILGGILIFAFSIYTLKFVPKTFLAAQDNGEFSVNLDLPPGTSLREMERVAKEVDTVIRGHKEVAVSLLTVGTKDGEANKANFYVRLVGAKERKVNTIQFKDIVRKELQPFSYANVQVSDFDQVGAGQRPFNVNIQGNDEKQLAEISTQVFEKMKNHPALLGVDLSYRPGKPEFQVIPERLQAERLGISTNVLGMELRTLMEGQTPAVYRLKGEEYDIRVRLREDQRNLQKEFNNISIPNINGRMIPLKTVVEGVETTGPANITRQDRARYYQISADIAPNGPGMGGAMTEVARIFKEDIKLPEGMSYKFVGQAENFGEMIESMAIASGLGILFIYLVLASLYESFVTPFTIMLVLPLAMCGAFFALALTGASLDLFSMIGCIMLLGVATKNSIILVDYTNQQMENHGMSLRDAILLAGKNRLRPILMTSFALIAGFVPIAVGLNEASAQRTSMGIALIGGLISSTLLTLIIVPAAYTYIERFRLFVNRIFSKLTGADTNVQKVE</sequence>
<dbReference type="InterPro" id="IPR027463">
    <property type="entry name" value="AcrB_DN_DC_subdom"/>
</dbReference>
<feature type="transmembrane region" description="Helical" evidence="1">
    <location>
        <begin position="449"/>
        <end position="469"/>
    </location>
</feature>
<dbReference type="PRINTS" id="PR00702">
    <property type="entry name" value="ACRIFLAVINRP"/>
</dbReference>
<name>A0AAX4HLH0_9BACT</name>
<dbReference type="KEGG" id="psti:SOO65_15820"/>
<dbReference type="GO" id="GO:0042910">
    <property type="term" value="F:xenobiotic transmembrane transporter activity"/>
    <property type="evidence" value="ECO:0007669"/>
    <property type="project" value="TreeGrafter"/>
</dbReference>
<dbReference type="Gene3D" id="3.30.2090.10">
    <property type="entry name" value="Multidrug efflux transporter AcrB TolC docking domain, DN and DC subdomains"/>
    <property type="match status" value="2"/>
</dbReference>
<protein>
    <submittedName>
        <fullName evidence="2">Efflux RND transporter permease subunit</fullName>
    </submittedName>
</protein>
<feature type="transmembrane region" description="Helical" evidence="1">
    <location>
        <begin position="356"/>
        <end position="374"/>
    </location>
</feature>
<feature type="transmembrane region" description="Helical" evidence="1">
    <location>
        <begin position="882"/>
        <end position="901"/>
    </location>
</feature>
<dbReference type="Gene3D" id="1.20.1640.10">
    <property type="entry name" value="Multidrug efflux transporter AcrB transmembrane domain"/>
    <property type="match status" value="2"/>
</dbReference>
<feature type="transmembrane region" description="Helical" evidence="1">
    <location>
        <begin position="984"/>
        <end position="1002"/>
    </location>
</feature>
<keyword evidence="1" id="KW-0472">Membrane</keyword>
<dbReference type="Gene3D" id="3.30.70.1430">
    <property type="entry name" value="Multidrug efflux transporter AcrB pore domain"/>
    <property type="match status" value="2"/>
</dbReference>
<dbReference type="PANTHER" id="PTHR32063:SF0">
    <property type="entry name" value="SWARMING MOTILITY PROTEIN SWRC"/>
    <property type="match status" value="1"/>
</dbReference>
<evidence type="ECO:0000313" key="2">
    <source>
        <dbReference type="EMBL" id="WPU64162.1"/>
    </source>
</evidence>
<feature type="transmembrane region" description="Helical" evidence="1">
    <location>
        <begin position="934"/>
        <end position="955"/>
    </location>
</feature>
<dbReference type="PANTHER" id="PTHR32063">
    <property type="match status" value="1"/>
</dbReference>
<proteinExistence type="predicted"/>
<dbReference type="GO" id="GO:0005886">
    <property type="term" value="C:plasma membrane"/>
    <property type="evidence" value="ECO:0007669"/>
    <property type="project" value="TreeGrafter"/>
</dbReference>
<dbReference type="Gene3D" id="3.30.70.1440">
    <property type="entry name" value="Multidrug efflux transporter AcrB pore domain"/>
    <property type="match status" value="1"/>
</dbReference>
<keyword evidence="3" id="KW-1185">Reference proteome</keyword>
<reference evidence="2 3" key="1">
    <citation type="submission" date="2023-11" db="EMBL/GenBank/DDBJ databases">
        <title>Peredibacter starrii A3.12.</title>
        <authorList>
            <person name="Mitchell R.J."/>
        </authorList>
    </citation>
    <scope>NUCLEOTIDE SEQUENCE [LARGE SCALE GENOMIC DNA]</scope>
    <source>
        <strain evidence="2 3">A3.12</strain>
    </source>
</reference>